<accession>A0A516PYG8</accession>
<keyword evidence="1" id="KW-0732">Signal</keyword>
<sequence length="143" mass="15583">MRVKRVALAASMMVLALVAIAVPAKQASAAAYTNGPIALKSRAYCEAGKLVTWKRLVSDSGSVQGRVYAYRRDHRICVFVVDRLPGAHAMRAQISSKSLNGWDQGTYNEYAGAMVAPPHVCVYAFGSLVVNGKFYDRRVWVGC</sequence>
<name>A0A516PYG8_9ACTN</name>
<reference evidence="2 3" key="1">
    <citation type="submission" date="2019-07" db="EMBL/GenBank/DDBJ databases">
        <title>Microlunatus dokdonensis sp. nov. isolated from the rhizospheric soil of the wild plant Elymus tsukushiensis.</title>
        <authorList>
            <person name="Ghim S.-Y."/>
            <person name="Hwang Y.-J."/>
            <person name="Son J.-S."/>
            <person name="Shin J.-H."/>
        </authorList>
    </citation>
    <scope>NUCLEOTIDE SEQUENCE [LARGE SCALE GENOMIC DNA]</scope>
    <source>
        <strain evidence="2 3">KUDC0627</strain>
    </source>
</reference>
<feature type="signal peptide" evidence="1">
    <location>
        <begin position="1"/>
        <end position="21"/>
    </location>
</feature>
<feature type="chain" id="PRO_5039367338" description="Secreted protein" evidence="1">
    <location>
        <begin position="22"/>
        <end position="143"/>
    </location>
</feature>
<proteinExistence type="predicted"/>
<dbReference type="EMBL" id="CP041692">
    <property type="protein sequence ID" value="QDP96192.1"/>
    <property type="molecule type" value="Genomic_DNA"/>
</dbReference>
<evidence type="ECO:0000256" key="1">
    <source>
        <dbReference type="SAM" id="SignalP"/>
    </source>
</evidence>
<dbReference type="AlphaFoldDB" id="A0A516PYG8"/>
<protein>
    <recommendedName>
        <fullName evidence="4">Secreted protein</fullName>
    </recommendedName>
</protein>
<gene>
    <name evidence="2" type="ORF">FOE78_10000</name>
</gene>
<dbReference type="KEGG" id="mik:FOE78_10000"/>
<keyword evidence="3" id="KW-1185">Reference proteome</keyword>
<evidence type="ECO:0000313" key="3">
    <source>
        <dbReference type="Proteomes" id="UP000319263"/>
    </source>
</evidence>
<dbReference type="OrthoDB" id="1099523at2"/>
<dbReference type="Proteomes" id="UP000319263">
    <property type="component" value="Chromosome"/>
</dbReference>
<evidence type="ECO:0000313" key="2">
    <source>
        <dbReference type="EMBL" id="QDP96192.1"/>
    </source>
</evidence>
<organism evidence="2 3">
    <name type="scientific">Microlunatus elymi</name>
    <dbReference type="NCBI Taxonomy" id="2596828"/>
    <lineage>
        <taxon>Bacteria</taxon>
        <taxon>Bacillati</taxon>
        <taxon>Actinomycetota</taxon>
        <taxon>Actinomycetes</taxon>
        <taxon>Propionibacteriales</taxon>
        <taxon>Propionibacteriaceae</taxon>
        <taxon>Microlunatus</taxon>
    </lineage>
</organism>
<dbReference type="RefSeq" id="WP_143986158.1">
    <property type="nucleotide sequence ID" value="NZ_CP041692.1"/>
</dbReference>
<evidence type="ECO:0008006" key="4">
    <source>
        <dbReference type="Google" id="ProtNLM"/>
    </source>
</evidence>